<name>A0ABU6SBG9_9FABA</name>
<reference evidence="3 4" key="1">
    <citation type="journal article" date="2023" name="Plants (Basel)">
        <title>Bridging the Gap: Combining Genomics and Transcriptomics Approaches to Understand Stylosanthes scabra, an Orphan Legume from the Brazilian Caatinga.</title>
        <authorList>
            <person name="Ferreira-Neto J.R.C."/>
            <person name="da Silva M.D."/>
            <person name="Binneck E."/>
            <person name="de Melo N.F."/>
            <person name="da Silva R.H."/>
            <person name="de Melo A.L.T.M."/>
            <person name="Pandolfi V."/>
            <person name="Bustamante F.O."/>
            <person name="Brasileiro-Vidal A.C."/>
            <person name="Benko-Iseppon A.M."/>
        </authorList>
    </citation>
    <scope>NUCLEOTIDE SEQUENCE [LARGE SCALE GENOMIC DNA]</scope>
    <source>
        <tissue evidence="3">Leaves</tissue>
    </source>
</reference>
<evidence type="ECO:0000313" key="3">
    <source>
        <dbReference type="EMBL" id="MED6133118.1"/>
    </source>
</evidence>
<proteinExistence type="predicted"/>
<evidence type="ECO:0000313" key="4">
    <source>
        <dbReference type="Proteomes" id="UP001341840"/>
    </source>
</evidence>
<feature type="coiled-coil region" evidence="1">
    <location>
        <begin position="48"/>
        <end position="78"/>
    </location>
</feature>
<dbReference type="Proteomes" id="UP001341840">
    <property type="component" value="Unassembled WGS sequence"/>
</dbReference>
<sequence length="120" mass="13796">MKGKETEIFTFAEVRFRHGAVNPPSAPPSSSSSKVVNGEREALICHERDEELKQKQKLEDAKQEIETMKNVKLKLLNLLNMAYQERDEARFQLQKLVNTVMQFDGVVHNNNNNNNNNNIL</sequence>
<dbReference type="EMBL" id="JASCZI010060509">
    <property type="protein sequence ID" value="MED6133118.1"/>
    <property type="molecule type" value="Genomic_DNA"/>
</dbReference>
<evidence type="ECO:0000256" key="1">
    <source>
        <dbReference type="SAM" id="Coils"/>
    </source>
</evidence>
<evidence type="ECO:0000256" key="2">
    <source>
        <dbReference type="SAM" id="MobiDB-lite"/>
    </source>
</evidence>
<accession>A0ABU6SBG9</accession>
<protein>
    <submittedName>
        <fullName evidence="3">Uncharacterized protein</fullName>
    </submittedName>
</protein>
<keyword evidence="4" id="KW-1185">Reference proteome</keyword>
<keyword evidence="1" id="KW-0175">Coiled coil</keyword>
<organism evidence="3 4">
    <name type="scientific">Stylosanthes scabra</name>
    <dbReference type="NCBI Taxonomy" id="79078"/>
    <lineage>
        <taxon>Eukaryota</taxon>
        <taxon>Viridiplantae</taxon>
        <taxon>Streptophyta</taxon>
        <taxon>Embryophyta</taxon>
        <taxon>Tracheophyta</taxon>
        <taxon>Spermatophyta</taxon>
        <taxon>Magnoliopsida</taxon>
        <taxon>eudicotyledons</taxon>
        <taxon>Gunneridae</taxon>
        <taxon>Pentapetalae</taxon>
        <taxon>rosids</taxon>
        <taxon>fabids</taxon>
        <taxon>Fabales</taxon>
        <taxon>Fabaceae</taxon>
        <taxon>Papilionoideae</taxon>
        <taxon>50 kb inversion clade</taxon>
        <taxon>dalbergioids sensu lato</taxon>
        <taxon>Dalbergieae</taxon>
        <taxon>Pterocarpus clade</taxon>
        <taxon>Stylosanthes</taxon>
    </lineage>
</organism>
<feature type="region of interest" description="Disordered" evidence="2">
    <location>
        <begin position="19"/>
        <end position="38"/>
    </location>
</feature>
<comment type="caution">
    <text evidence="3">The sequence shown here is derived from an EMBL/GenBank/DDBJ whole genome shotgun (WGS) entry which is preliminary data.</text>
</comment>
<gene>
    <name evidence="3" type="ORF">PIB30_025596</name>
</gene>